<organism evidence="5 6">
    <name type="scientific">Helicovermis profundi</name>
    <dbReference type="NCBI Taxonomy" id="3065157"/>
    <lineage>
        <taxon>Bacteria</taxon>
        <taxon>Bacillati</taxon>
        <taxon>Bacillota</taxon>
        <taxon>Clostridia</taxon>
        <taxon>Helicovermis</taxon>
    </lineage>
</organism>
<keyword evidence="2" id="KW-0677">Repeat</keyword>
<feature type="chain" id="PRO_5043526892" description="SLH domain-containing protein" evidence="3">
    <location>
        <begin position="25"/>
        <end position="734"/>
    </location>
</feature>
<feature type="domain" description="SLH" evidence="4">
    <location>
        <begin position="81"/>
        <end position="144"/>
    </location>
</feature>
<evidence type="ECO:0000259" key="4">
    <source>
        <dbReference type="PROSITE" id="PS51272"/>
    </source>
</evidence>
<evidence type="ECO:0000256" key="3">
    <source>
        <dbReference type="SAM" id="SignalP"/>
    </source>
</evidence>
<evidence type="ECO:0000256" key="1">
    <source>
        <dbReference type="ARBA" id="ARBA00022729"/>
    </source>
</evidence>
<dbReference type="AlphaFoldDB" id="A0AAU9EV31"/>
<evidence type="ECO:0000313" key="5">
    <source>
        <dbReference type="EMBL" id="BEP30310.1"/>
    </source>
</evidence>
<reference evidence="5 6" key="1">
    <citation type="submission" date="2023-08" db="EMBL/GenBank/DDBJ databases">
        <title>Helicovermis profunda gen. nov., sp. nov., a novel mesophilic, fermentative bacterium within the Bacillota from a deep-sea hydrothermal vent chimney.</title>
        <authorList>
            <person name="Miyazaki U."/>
            <person name="Mizutani D."/>
            <person name="Hashimoto Y."/>
            <person name="Tame A."/>
            <person name="Sawayama S."/>
            <person name="Miyazaki J."/>
            <person name="Takai K."/>
            <person name="Nakagawa S."/>
        </authorList>
    </citation>
    <scope>NUCLEOTIDE SEQUENCE [LARGE SCALE GENOMIC DNA]</scope>
    <source>
        <strain evidence="5 6">S502</strain>
    </source>
</reference>
<feature type="signal peptide" evidence="3">
    <location>
        <begin position="1"/>
        <end position="24"/>
    </location>
</feature>
<keyword evidence="6" id="KW-1185">Reference proteome</keyword>
<dbReference type="KEGG" id="hprf:HLPR_26410"/>
<dbReference type="RefSeq" id="WP_338535905.1">
    <property type="nucleotide sequence ID" value="NZ_AP028654.1"/>
</dbReference>
<protein>
    <recommendedName>
        <fullName evidence="4">SLH domain-containing protein</fullName>
    </recommendedName>
</protein>
<dbReference type="Pfam" id="PF00395">
    <property type="entry name" value="SLH"/>
    <property type="match status" value="1"/>
</dbReference>
<proteinExistence type="predicted"/>
<dbReference type="EMBL" id="AP028654">
    <property type="protein sequence ID" value="BEP30310.1"/>
    <property type="molecule type" value="Genomic_DNA"/>
</dbReference>
<dbReference type="PROSITE" id="PS51272">
    <property type="entry name" value="SLH"/>
    <property type="match status" value="1"/>
</dbReference>
<dbReference type="Proteomes" id="UP001321786">
    <property type="component" value="Chromosome"/>
</dbReference>
<name>A0AAU9EV31_9FIRM</name>
<evidence type="ECO:0000313" key="6">
    <source>
        <dbReference type="Proteomes" id="UP001321786"/>
    </source>
</evidence>
<dbReference type="InterPro" id="IPR001119">
    <property type="entry name" value="SLH_dom"/>
</dbReference>
<accession>A0AAU9EV31</accession>
<sequence>MYKKSISLTMILMLLLTFSAFTFASKTTGDEAIDLNRLNLLRGDGNSYNLDGKLKRSEAAAFIVRLLGVENEVLGNKYKYINTGFADVDSALWYAPYIGYCKANGIINGFPDGEFKPDNNLSEKAFFTMTLKALGYTDFDWNNVNSKAYDVGLIKDITYAVKTDDNTNYLRGNVVDVLYNSLKINIKGTYKTAIDRLIDNNVVSSSLASDLNLLKVDTLKTKIVSVKAKSLNNIEIVLNEKLSKLEKDQILVYEKGNKEKTLDIKSIKLSDKTISIETSSQEKDKDYLVDLSNIVDIDTNIVKLISSEFTAYSAPIVKSDYFKISKVEAISKSQIDVYFTQPININAELPLYYSLYQDGKEIVDGTFKNISSSVLGSVKSGVSIRLKNKFMTSGTPYVLKIKGDLASVYGTKLDSGDGEEFSFIGNGNENTSLKIISVKPISKNYVRILFNEDVDKTSAMNSSNYSLKDLKNNIVYSSAFDVVMDGIGEASKRQVDVKWLSFIKDREYEMTIDGVTDRFGASTIEEEKHGFAVSSTESDPISIDYASAVNRSKILVYFNRPVLSSSVNLSIAGVSKKTALFDASKPYLLTIYLSSPISSSSDTNISIVSGIKDSYGVSQSGTLTYVIKKTSSEFGNISAIDARFISEDKVKVSFSEEIYNSINSSQFKLSYTDKDDHKQYINANSVHVYNNKEAIVTFTGASSNENYKIEITNLKDYSNQFTTSSIERSVFREK</sequence>
<keyword evidence="1 3" id="KW-0732">Signal</keyword>
<dbReference type="InterPro" id="IPR014755">
    <property type="entry name" value="Cu-Rt/internalin_Ig-like"/>
</dbReference>
<evidence type="ECO:0000256" key="2">
    <source>
        <dbReference type="ARBA" id="ARBA00022737"/>
    </source>
</evidence>
<dbReference type="Gene3D" id="2.60.40.1220">
    <property type="match status" value="2"/>
</dbReference>
<gene>
    <name evidence="5" type="ORF">HLPR_26410</name>
</gene>